<sequence>MIITLSIIVGIIIVIFISLYLIIATAVKKASNTNWEETNALVVASRFTSRTMGDEISRAQGETVRRVELTVRFKLRDGSEFEGKRWVTIKTKHSSWLYENKVVTIMYDTSNPKRFKIKE</sequence>
<dbReference type="EMBL" id="JAASTW010000002">
    <property type="protein sequence ID" value="MBC1487823.1"/>
    <property type="molecule type" value="Genomic_DNA"/>
</dbReference>
<keyword evidence="5" id="KW-1185">Reference proteome</keyword>
<dbReference type="AlphaFoldDB" id="A0A7X0X551"/>
<feature type="transmembrane region" description="Helical" evidence="1">
    <location>
        <begin position="6"/>
        <end position="27"/>
    </location>
</feature>
<dbReference type="EMBL" id="JAASUB010000004">
    <property type="protein sequence ID" value="MBC1509027.1"/>
    <property type="molecule type" value="Genomic_DNA"/>
</dbReference>
<proteinExistence type="predicted"/>
<name>A0A7X0X551_9LIST</name>
<evidence type="ECO:0000313" key="5">
    <source>
        <dbReference type="Proteomes" id="UP000587800"/>
    </source>
</evidence>
<reference evidence="4 5" key="1">
    <citation type="submission" date="2020-03" db="EMBL/GenBank/DDBJ databases">
        <title>Soil Listeria distribution.</title>
        <authorList>
            <person name="Liao J."/>
            <person name="Wiedmann M."/>
        </authorList>
    </citation>
    <scope>NUCLEOTIDE SEQUENCE [LARGE SCALE GENOMIC DNA]</scope>
    <source>
        <strain evidence="3 5">FSL L7-1515</strain>
        <strain evidence="2 4">FSL L7-1554</strain>
    </source>
</reference>
<accession>A0A7X0X551</accession>
<evidence type="ECO:0000256" key="1">
    <source>
        <dbReference type="SAM" id="Phobius"/>
    </source>
</evidence>
<keyword evidence="1" id="KW-1133">Transmembrane helix</keyword>
<protein>
    <submittedName>
        <fullName evidence="2">DUF3592 domain-containing protein</fullName>
    </submittedName>
</protein>
<keyword evidence="1" id="KW-0812">Transmembrane</keyword>
<evidence type="ECO:0000313" key="2">
    <source>
        <dbReference type="EMBL" id="MBC1487823.1"/>
    </source>
</evidence>
<dbReference type="RefSeq" id="WP_185344792.1">
    <property type="nucleotide sequence ID" value="NZ_JAASTU010000015.1"/>
</dbReference>
<organism evidence="2 4">
    <name type="scientific">Listeria immobilis</name>
    <dbReference type="NCBI Taxonomy" id="2713502"/>
    <lineage>
        <taxon>Bacteria</taxon>
        <taxon>Bacillati</taxon>
        <taxon>Bacillota</taxon>
        <taxon>Bacilli</taxon>
        <taxon>Bacillales</taxon>
        <taxon>Listeriaceae</taxon>
        <taxon>Listeria</taxon>
    </lineage>
</organism>
<evidence type="ECO:0000313" key="4">
    <source>
        <dbReference type="Proteomes" id="UP000561617"/>
    </source>
</evidence>
<keyword evidence="1" id="KW-0472">Membrane</keyword>
<evidence type="ECO:0000313" key="3">
    <source>
        <dbReference type="EMBL" id="MBC1509027.1"/>
    </source>
</evidence>
<dbReference type="Proteomes" id="UP000561617">
    <property type="component" value="Unassembled WGS sequence"/>
</dbReference>
<gene>
    <name evidence="2" type="ORF">HCJ38_02125</name>
    <name evidence="3" type="ORF">HCJ59_03745</name>
</gene>
<dbReference type="Proteomes" id="UP000587800">
    <property type="component" value="Unassembled WGS sequence"/>
</dbReference>
<comment type="caution">
    <text evidence="2">The sequence shown here is derived from an EMBL/GenBank/DDBJ whole genome shotgun (WGS) entry which is preliminary data.</text>
</comment>